<sequence>MKDITRLLCMVLLSFLVVTGCSRRDILDDYPVSGVEVRLDWSGVTEKLPEGVRIIFYPKGDNGRKVDTYLPVKGGHVGVPPGIYSVVVYNYDTETVLVRGDESYETIETYTGLCNFGIAGTEKMVWGPEDFYTTCVDELMVEKSDESLILKLSPKLVVKTYHFSIKVTGIKNISQVFGSVVGMADHYLLGKSFSLCDGCPIYFDVVRGKDTIEGSFTTFGISQIVRTRAENTEVSLNLLLLKVDDTVQEVKVDVTEVIHKSEAGGETDKPEIDVPIEDEIKVDDVETPPDGNGGMNGDVDDWEDETDIVIPVE</sequence>
<dbReference type="PATRIC" id="fig|862962.3.peg.4719"/>
<dbReference type="KEGG" id="bfg:BF638R_4507"/>
<dbReference type="InterPro" id="IPR033410">
    <property type="entry name" value="DUF5119"/>
</dbReference>
<proteinExistence type="predicted"/>
<protein>
    <recommendedName>
        <fullName evidence="4">DUF5119 domain-containing protein</fullName>
    </recommendedName>
</protein>
<accession>E1WT53</accession>
<dbReference type="AlphaFoldDB" id="E1WT53"/>
<reference evidence="2 3" key="1">
    <citation type="journal article" date="2010" name="Microbiology">
        <title>Twenty-eight divergent polysaccharide loci specifying within- and amongst-strain capsule diversity in three strains of Bacteroides fragilis.</title>
        <authorList>
            <person name="Patrick S."/>
            <person name="Blakely G.W."/>
            <person name="Houston S."/>
            <person name="Moore J."/>
            <person name="Abratt V.R."/>
            <person name="Bertalan M."/>
            <person name="Cerdeno-Tarraga A.M."/>
            <person name="Quail M.A."/>
            <person name="Corton N."/>
            <person name="Corton C."/>
            <person name="Bignell A."/>
            <person name="Barron A."/>
            <person name="Clark L."/>
            <person name="Bentley S.D."/>
            <person name="Parkhill J."/>
        </authorList>
    </citation>
    <scope>NUCLEOTIDE SEQUENCE [LARGE SCALE GENOMIC DNA]</scope>
    <source>
        <strain evidence="2 3">638R</strain>
    </source>
</reference>
<dbReference type="Pfam" id="PF17145">
    <property type="entry name" value="DUF5119"/>
    <property type="match status" value="1"/>
</dbReference>
<evidence type="ECO:0000313" key="3">
    <source>
        <dbReference type="Proteomes" id="UP000008560"/>
    </source>
</evidence>
<dbReference type="Proteomes" id="UP000008560">
    <property type="component" value="Chromosome"/>
</dbReference>
<dbReference type="EMBL" id="FQ312004">
    <property type="protein sequence ID" value="CBW24915.1"/>
    <property type="molecule type" value="Genomic_DNA"/>
</dbReference>
<name>E1WT53_BACF6</name>
<feature type="compositionally biased region" description="Acidic residues" evidence="1">
    <location>
        <begin position="298"/>
        <end position="307"/>
    </location>
</feature>
<evidence type="ECO:0000256" key="1">
    <source>
        <dbReference type="SAM" id="MobiDB-lite"/>
    </source>
</evidence>
<evidence type="ECO:0008006" key="4">
    <source>
        <dbReference type="Google" id="ProtNLM"/>
    </source>
</evidence>
<gene>
    <name evidence="2" type="ordered locus">BF638R_4507</name>
</gene>
<dbReference type="PROSITE" id="PS51257">
    <property type="entry name" value="PROKAR_LIPOPROTEIN"/>
    <property type="match status" value="1"/>
</dbReference>
<evidence type="ECO:0000313" key="2">
    <source>
        <dbReference type="EMBL" id="CBW24915.1"/>
    </source>
</evidence>
<dbReference type="HOGENOM" id="CLU_068434_1_0_10"/>
<organism evidence="2 3">
    <name type="scientific">Bacteroides fragilis (strain 638R)</name>
    <dbReference type="NCBI Taxonomy" id="862962"/>
    <lineage>
        <taxon>Bacteria</taxon>
        <taxon>Pseudomonadati</taxon>
        <taxon>Bacteroidota</taxon>
        <taxon>Bacteroidia</taxon>
        <taxon>Bacteroidales</taxon>
        <taxon>Bacteroidaceae</taxon>
        <taxon>Bacteroides</taxon>
    </lineage>
</organism>
<feature type="region of interest" description="Disordered" evidence="1">
    <location>
        <begin position="282"/>
        <end position="313"/>
    </location>
</feature>